<comment type="caution">
    <text evidence="2">The sequence shown here is derived from an EMBL/GenBank/DDBJ whole genome shotgun (WGS) entry which is preliminary data.</text>
</comment>
<evidence type="ECO:0000313" key="3">
    <source>
        <dbReference type="Proteomes" id="UP000220629"/>
    </source>
</evidence>
<dbReference type="EMBL" id="PDDY01000004">
    <property type="protein sequence ID" value="PEH39168.1"/>
    <property type="molecule type" value="Genomic_DNA"/>
</dbReference>
<dbReference type="Proteomes" id="UP000220629">
    <property type="component" value="Unassembled WGS sequence"/>
</dbReference>
<sequence length="203" mass="21892">MALPLIPLLAAAAAAVEAGPVLSAIGGALLGGSVAAGVASIGGSTVRTKDDAQAASRTVVDSRESCKPCPPATSGTKVRNNHGVNWPAYEYQARVTGFAFDTEACRWSDEWKWLGNDYDGFRPGECLLQEAKGNYDQFLDGSIPGADEFFMGFRAMMDIAAIRSRRVQANPPTRLRYYFQGPLTYQKLSAGLSKLRVESEYFP</sequence>
<gene>
    <name evidence="2" type="ORF">CRM94_33230</name>
</gene>
<feature type="domain" description="Tox-REase-5" evidence="1">
    <location>
        <begin position="88"/>
        <end position="180"/>
    </location>
</feature>
<proteinExistence type="predicted"/>
<accession>A0A2A7S6K1</accession>
<name>A0A2A7S6K1_BURGA</name>
<organism evidence="2 3">
    <name type="scientific">Burkholderia gladioli</name>
    <name type="common">Pseudomonas marginata</name>
    <name type="synonym">Phytomonas marginata</name>
    <dbReference type="NCBI Taxonomy" id="28095"/>
    <lineage>
        <taxon>Bacteria</taxon>
        <taxon>Pseudomonadati</taxon>
        <taxon>Pseudomonadota</taxon>
        <taxon>Betaproteobacteria</taxon>
        <taxon>Burkholderiales</taxon>
        <taxon>Burkholderiaceae</taxon>
        <taxon>Burkholderia</taxon>
    </lineage>
</organism>
<protein>
    <recommendedName>
        <fullName evidence="1">Tox-REase-5 domain-containing protein</fullName>
    </recommendedName>
</protein>
<dbReference type="RefSeq" id="WP_096749477.1">
    <property type="nucleotide sequence ID" value="NZ_CADEWB010000001.1"/>
</dbReference>
<dbReference type="AlphaFoldDB" id="A0A2A7S6K1"/>
<reference evidence="3" key="1">
    <citation type="submission" date="2017-09" db="EMBL/GenBank/DDBJ databases">
        <title>FDA dAtabase for Regulatory Grade micrObial Sequences (FDA-ARGOS): Supporting development and validation of Infectious Disease Dx tests.</title>
        <authorList>
            <person name="Minogue T."/>
            <person name="Wolcott M."/>
            <person name="Wasieloski L."/>
            <person name="Aguilar W."/>
            <person name="Moore D."/>
            <person name="Tallon L."/>
            <person name="Sadzewicz L."/>
            <person name="Ott S."/>
            <person name="Zhao X."/>
            <person name="Nagaraj S."/>
            <person name="Vavikolanu K."/>
            <person name="Aluvathingal J."/>
            <person name="Nadendla S."/>
            <person name="Sichtig H."/>
        </authorList>
    </citation>
    <scope>NUCLEOTIDE SEQUENCE [LARGE SCALE GENOMIC DNA]</scope>
    <source>
        <strain evidence="3">FDAARGOS_390</strain>
    </source>
</reference>
<evidence type="ECO:0000259" key="1">
    <source>
        <dbReference type="Pfam" id="PF15648"/>
    </source>
</evidence>
<dbReference type="InterPro" id="IPR028904">
    <property type="entry name" value="Tox-REase-5_dom"/>
</dbReference>
<dbReference type="Pfam" id="PF15648">
    <property type="entry name" value="Tox-REase-5"/>
    <property type="match status" value="1"/>
</dbReference>
<evidence type="ECO:0000313" key="2">
    <source>
        <dbReference type="EMBL" id="PEH39168.1"/>
    </source>
</evidence>